<proteinExistence type="predicted"/>
<evidence type="ECO:0000313" key="3">
    <source>
        <dbReference type="Proteomes" id="UP001431776"/>
    </source>
</evidence>
<reference evidence="2" key="1">
    <citation type="submission" date="2023-05" db="EMBL/GenBank/DDBJ databases">
        <title>Anaerotaeda fermentans gen. nov., sp. nov., a novel anaerobic planctomycete of the new family within the order Sedimentisphaerales isolated from Taman Peninsula, Russia.</title>
        <authorList>
            <person name="Khomyakova M.A."/>
            <person name="Merkel A.Y."/>
            <person name="Slobodkin A.I."/>
        </authorList>
    </citation>
    <scope>NUCLEOTIDE SEQUENCE</scope>
    <source>
        <strain evidence="2">M17dextr</strain>
    </source>
</reference>
<accession>A0AAW6TXJ0</accession>
<keyword evidence="3" id="KW-1185">Reference proteome</keyword>
<dbReference type="SUPFAM" id="SSF75005">
    <property type="entry name" value="Arabinanase/levansucrase/invertase"/>
    <property type="match status" value="1"/>
</dbReference>
<comment type="caution">
    <text evidence="2">The sequence shown here is derived from an EMBL/GenBank/DDBJ whole genome shotgun (WGS) entry which is preliminary data.</text>
</comment>
<gene>
    <name evidence="2" type="ORF">QJ522_14890</name>
</gene>
<organism evidence="2 3">
    <name type="scientific">Anaerobaca lacustris</name>
    <dbReference type="NCBI Taxonomy" id="3044600"/>
    <lineage>
        <taxon>Bacteria</taxon>
        <taxon>Pseudomonadati</taxon>
        <taxon>Planctomycetota</taxon>
        <taxon>Phycisphaerae</taxon>
        <taxon>Sedimentisphaerales</taxon>
        <taxon>Anaerobacaceae</taxon>
        <taxon>Anaerobaca</taxon>
    </lineage>
</organism>
<sequence>MMIAFGGFFHLMGVCTIATVLALPSGAGRRQVATFEVERLANNPIVYPGMEGLEPERGHENINGPSLIRVPDWVDNPLGRYYLYFAHHNGTHIRLAYADSLEGPWRIHTGGVLSIDQAPGRGHIASPDVHVDRDLGRIRMYFHQPSPQGSGLQGQMTWAALSDDGLRFKAREEVLGLFYFRVFEYDGHHYAFAKYHNDGGILYRSRDGLTGFEPGPRILPRVRHTALWHDRNNGVLYVFYSRGLDTPEHLMVSRVENLTDPWDQWQFSEPVSILRPEEDWEGTNEPQRPSGWGAARGPVHELRDPAIYEEDGRLYLLYSVAGEQGIAIARLHVTYRPMDEGKADGN</sequence>
<name>A0AAW6TXJ0_9BACT</name>
<dbReference type="InterPro" id="IPR023296">
    <property type="entry name" value="Glyco_hydro_beta-prop_sf"/>
</dbReference>
<dbReference type="AlphaFoldDB" id="A0AAW6TXJ0"/>
<evidence type="ECO:0000313" key="2">
    <source>
        <dbReference type="EMBL" id="MDI6450345.1"/>
    </source>
</evidence>
<dbReference type="Proteomes" id="UP001431776">
    <property type="component" value="Unassembled WGS sequence"/>
</dbReference>
<dbReference type="Gene3D" id="2.115.10.20">
    <property type="entry name" value="Glycosyl hydrolase domain, family 43"/>
    <property type="match status" value="2"/>
</dbReference>
<feature type="region of interest" description="Disordered" evidence="1">
    <location>
        <begin position="277"/>
        <end position="297"/>
    </location>
</feature>
<evidence type="ECO:0000256" key="1">
    <source>
        <dbReference type="SAM" id="MobiDB-lite"/>
    </source>
</evidence>
<dbReference type="EMBL" id="JASCXX010000019">
    <property type="protein sequence ID" value="MDI6450345.1"/>
    <property type="molecule type" value="Genomic_DNA"/>
</dbReference>
<protein>
    <submittedName>
        <fullName evidence="2">Uncharacterized protein</fullName>
    </submittedName>
</protein>